<dbReference type="Proteomes" id="UP001190700">
    <property type="component" value="Unassembled WGS sequence"/>
</dbReference>
<feature type="transmembrane region" description="Helical" evidence="6">
    <location>
        <begin position="148"/>
        <end position="174"/>
    </location>
</feature>
<feature type="region of interest" description="Disordered" evidence="7">
    <location>
        <begin position="22"/>
        <end position="56"/>
    </location>
</feature>
<organism evidence="8 9">
    <name type="scientific">Cymbomonas tetramitiformis</name>
    <dbReference type="NCBI Taxonomy" id="36881"/>
    <lineage>
        <taxon>Eukaryota</taxon>
        <taxon>Viridiplantae</taxon>
        <taxon>Chlorophyta</taxon>
        <taxon>Pyramimonadophyceae</taxon>
        <taxon>Pyramimonadales</taxon>
        <taxon>Pyramimonadaceae</taxon>
        <taxon>Cymbomonas</taxon>
    </lineage>
</organism>
<dbReference type="PANTHER" id="PTHR11266:SF91">
    <property type="entry name" value="EXPRESSED PROTEIN"/>
    <property type="match status" value="1"/>
</dbReference>
<dbReference type="EMBL" id="LGRX02008410">
    <property type="protein sequence ID" value="KAK3273563.1"/>
    <property type="molecule type" value="Genomic_DNA"/>
</dbReference>
<comment type="caution">
    <text evidence="8">The sequence shown here is derived from an EMBL/GenBank/DDBJ whole genome shotgun (WGS) entry which is preliminary data.</text>
</comment>
<protein>
    <submittedName>
        <fullName evidence="8">Uncharacterized protein</fullName>
    </submittedName>
</protein>
<feature type="compositionally biased region" description="Low complexity" evidence="7">
    <location>
        <begin position="44"/>
        <end position="56"/>
    </location>
</feature>
<proteinExistence type="inferred from homology"/>
<evidence type="ECO:0000313" key="9">
    <source>
        <dbReference type="Proteomes" id="UP001190700"/>
    </source>
</evidence>
<evidence type="ECO:0000256" key="3">
    <source>
        <dbReference type="ARBA" id="ARBA00022692"/>
    </source>
</evidence>
<keyword evidence="4 6" id="KW-1133">Transmembrane helix</keyword>
<gene>
    <name evidence="8" type="ORF">CYMTET_18204</name>
</gene>
<evidence type="ECO:0000313" key="8">
    <source>
        <dbReference type="EMBL" id="KAK3273563.1"/>
    </source>
</evidence>
<name>A0AAE0G960_9CHLO</name>
<sequence>MAGFVPRVGISIRNARGFSRTSSLSAKSWGPRSQGRAWQHSCRATSNGGNAKSSSASSQSAWRSHMLRSMVTTGGLAVAGDLIAQTIQKVKKKETADSGMMPDLSRTARMGTFGFFYYGPLNGVWYPFLDKYFPLDKAAAMAANLPSFIAKVSLNQIVLGPLVVAGVFSWTLTLQGKPEKIVQKIHDDAFSTLKTGWKFWIPASMLNFWVVPLPYQVLYMSCCATVWNAILSSVTA</sequence>
<feature type="transmembrane region" description="Helical" evidence="6">
    <location>
        <begin position="110"/>
        <end position="128"/>
    </location>
</feature>
<keyword evidence="3 6" id="KW-0812">Transmembrane</keyword>
<evidence type="ECO:0000256" key="7">
    <source>
        <dbReference type="SAM" id="MobiDB-lite"/>
    </source>
</evidence>
<evidence type="ECO:0000256" key="5">
    <source>
        <dbReference type="ARBA" id="ARBA00023136"/>
    </source>
</evidence>
<reference evidence="8 9" key="1">
    <citation type="journal article" date="2015" name="Genome Biol. Evol.">
        <title>Comparative Genomics of a Bacterivorous Green Alga Reveals Evolutionary Causalities and Consequences of Phago-Mixotrophic Mode of Nutrition.</title>
        <authorList>
            <person name="Burns J.A."/>
            <person name="Paasch A."/>
            <person name="Narechania A."/>
            <person name="Kim E."/>
        </authorList>
    </citation>
    <scope>NUCLEOTIDE SEQUENCE [LARGE SCALE GENOMIC DNA]</scope>
    <source>
        <strain evidence="8 9">PLY_AMNH</strain>
    </source>
</reference>
<dbReference type="Pfam" id="PF04117">
    <property type="entry name" value="Mpv17_PMP22"/>
    <property type="match status" value="1"/>
</dbReference>
<keyword evidence="5 6" id="KW-0472">Membrane</keyword>
<accession>A0AAE0G960</accession>
<comment type="subcellular location">
    <subcellularLocation>
        <location evidence="1">Membrane</location>
        <topology evidence="1">Multi-pass membrane protein</topology>
    </subcellularLocation>
</comment>
<evidence type="ECO:0000256" key="4">
    <source>
        <dbReference type="ARBA" id="ARBA00022989"/>
    </source>
</evidence>
<dbReference type="PANTHER" id="PTHR11266">
    <property type="entry name" value="PEROXISOMAL MEMBRANE PROTEIN 2, PXMP2 MPV17"/>
    <property type="match status" value="1"/>
</dbReference>
<dbReference type="AlphaFoldDB" id="A0AAE0G960"/>
<evidence type="ECO:0000256" key="6">
    <source>
        <dbReference type="RuleBase" id="RU363053"/>
    </source>
</evidence>
<evidence type="ECO:0000256" key="1">
    <source>
        <dbReference type="ARBA" id="ARBA00004141"/>
    </source>
</evidence>
<comment type="similarity">
    <text evidence="2 6">Belongs to the peroxisomal membrane protein PXMP2/4 family.</text>
</comment>
<keyword evidence="9" id="KW-1185">Reference proteome</keyword>
<evidence type="ECO:0000256" key="2">
    <source>
        <dbReference type="ARBA" id="ARBA00006824"/>
    </source>
</evidence>
<dbReference type="InterPro" id="IPR007248">
    <property type="entry name" value="Mpv17_PMP22"/>
</dbReference>
<dbReference type="GO" id="GO:0005737">
    <property type="term" value="C:cytoplasm"/>
    <property type="evidence" value="ECO:0007669"/>
    <property type="project" value="TreeGrafter"/>
</dbReference>
<dbReference type="GO" id="GO:0016020">
    <property type="term" value="C:membrane"/>
    <property type="evidence" value="ECO:0007669"/>
    <property type="project" value="UniProtKB-SubCell"/>
</dbReference>